<organism evidence="4 5">
    <name type="scientific">Plectosphaerella cucumerina</name>
    <dbReference type="NCBI Taxonomy" id="40658"/>
    <lineage>
        <taxon>Eukaryota</taxon>
        <taxon>Fungi</taxon>
        <taxon>Dikarya</taxon>
        <taxon>Ascomycota</taxon>
        <taxon>Pezizomycotina</taxon>
        <taxon>Sordariomycetes</taxon>
        <taxon>Hypocreomycetidae</taxon>
        <taxon>Glomerellales</taxon>
        <taxon>Plectosphaerellaceae</taxon>
        <taxon>Plectosphaerella</taxon>
    </lineage>
</organism>
<accession>A0A8K0TS06</accession>
<reference evidence="4" key="1">
    <citation type="journal article" date="2021" name="Nat. Commun.">
        <title>Genetic determinants of endophytism in the Arabidopsis root mycobiome.</title>
        <authorList>
            <person name="Mesny F."/>
            <person name="Miyauchi S."/>
            <person name="Thiergart T."/>
            <person name="Pickel B."/>
            <person name="Atanasova L."/>
            <person name="Karlsson M."/>
            <person name="Huettel B."/>
            <person name="Barry K.W."/>
            <person name="Haridas S."/>
            <person name="Chen C."/>
            <person name="Bauer D."/>
            <person name="Andreopoulos W."/>
            <person name="Pangilinan J."/>
            <person name="LaButti K."/>
            <person name="Riley R."/>
            <person name="Lipzen A."/>
            <person name="Clum A."/>
            <person name="Drula E."/>
            <person name="Henrissat B."/>
            <person name="Kohler A."/>
            <person name="Grigoriev I.V."/>
            <person name="Martin F.M."/>
            <person name="Hacquard S."/>
        </authorList>
    </citation>
    <scope>NUCLEOTIDE SEQUENCE</scope>
    <source>
        <strain evidence="4">MPI-CAGE-AT-0016</strain>
    </source>
</reference>
<dbReference type="InterPro" id="IPR036770">
    <property type="entry name" value="Ankyrin_rpt-contain_sf"/>
</dbReference>
<keyword evidence="5" id="KW-1185">Reference proteome</keyword>
<feature type="repeat" description="ANK" evidence="2">
    <location>
        <begin position="726"/>
        <end position="748"/>
    </location>
</feature>
<feature type="domain" description="NACHT" evidence="3">
    <location>
        <begin position="224"/>
        <end position="368"/>
    </location>
</feature>
<dbReference type="PANTHER" id="PTHR10039:SF15">
    <property type="entry name" value="NACHT DOMAIN-CONTAINING PROTEIN"/>
    <property type="match status" value="1"/>
</dbReference>
<dbReference type="EMBL" id="JAGPXD010000001">
    <property type="protein sequence ID" value="KAH7377125.1"/>
    <property type="molecule type" value="Genomic_DNA"/>
</dbReference>
<feature type="repeat" description="ANK" evidence="2">
    <location>
        <begin position="760"/>
        <end position="782"/>
    </location>
</feature>
<dbReference type="InterPro" id="IPR002110">
    <property type="entry name" value="Ankyrin_rpt"/>
</dbReference>
<dbReference type="InterPro" id="IPR007111">
    <property type="entry name" value="NACHT_NTPase"/>
</dbReference>
<dbReference type="Proteomes" id="UP000813385">
    <property type="component" value="Unassembled WGS sequence"/>
</dbReference>
<evidence type="ECO:0000259" key="3">
    <source>
        <dbReference type="PROSITE" id="PS50837"/>
    </source>
</evidence>
<dbReference type="OrthoDB" id="5233699at2759"/>
<feature type="repeat" description="ANK" evidence="2">
    <location>
        <begin position="692"/>
        <end position="714"/>
    </location>
</feature>
<dbReference type="InterPro" id="IPR027417">
    <property type="entry name" value="P-loop_NTPase"/>
</dbReference>
<name>A0A8K0TS06_9PEZI</name>
<dbReference type="PROSITE" id="PS50297">
    <property type="entry name" value="ANK_REP_REGION"/>
    <property type="match status" value="4"/>
</dbReference>
<dbReference type="InterPro" id="IPR056884">
    <property type="entry name" value="NPHP3-like_N"/>
</dbReference>
<dbReference type="Pfam" id="PF22939">
    <property type="entry name" value="WHD_GPIID"/>
    <property type="match status" value="1"/>
</dbReference>
<protein>
    <submittedName>
        <fullName evidence="4">Ankyrin repeat protein</fullName>
    </submittedName>
</protein>
<evidence type="ECO:0000313" key="5">
    <source>
        <dbReference type="Proteomes" id="UP000813385"/>
    </source>
</evidence>
<evidence type="ECO:0000313" key="4">
    <source>
        <dbReference type="EMBL" id="KAH7377125.1"/>
    </source>
</evidence>
<sequence>MQMAEPLGIIGVIGVAGQIIQAAVKLGLDWKDAPADAVLFIAEIQTLKTVLSETHTNILLNDDFNNAFHGRHSTLLTLLGDGAGPTDTSLMVSTCKQELETLLDDLKKRAEGRRAGWERLKGGFLAKKTREAVENLQRQCATLNKLVAVDAMTLAVHTHKEVTQARKEQRDWQADRESQAILDWITTADYSAQQSDFLRRRQPGTGQWLLDSAEYQQWIDSTQKTLFCPGIPGAGKTILTSIVVEDLGSRYHDDRGVGIAFLYCNFRRQDEQKVEHLLSSLLRQLSQDQTSLPDCVKALYDQYKGKTRPSLDQLCRVLQSVAKLFSRVFIVVDAIDECQLSDGNRSTFLAELFALQSTSGANVFATSRLIQNITDRFKDSISLEIRAHPEDVRRYVKDNISKLPSCVERNPGLQAEIVSKIERAADGMFLLAQLHFDSLMEETTAKNMRKALEMLHSGPKAYDDAYDDAMKRIERQRKGHQRLAQKVMSWITCTKRPLSTTELQHALAVELGETELDLENIPDLEDMVSVCAGLVTVDEESSIIRLVHYTTQEYFTRTWMRWFPTAQAGIAEACATYLSFDAYAGGACLTDAEFKGRLRTHLLYDYASRFWGDHAREAGETSQVVLDFLCSDMHVEAQVQGLMTNKWRWLGLYSQNFPRLMRGVHVAAYFGLDGAAKILLDDNKDSDTQDTDGRTPLSWAAANGHEAIVKMLLDTNEVDVDSKDKNGQTPLSRAAENKHETVVKMLLDTNEVDVDSKDKYGWTPLSWAAKNGHETVVKMLLDTNEVDVDSKDKNGRTPLSRAAENKHETVVKMLLDTRSVDIMIKDASDLTIISL</sequence>
<dbReference type="Pfam" id="PF12796">
    <property type="entry name" value="Ank_2"/>
    <property type="match status" value="1"/>
</dbReference>
<dbReference type="PROSITE" id="PS50088">
    <property type="entry name" value="ANK_REPEAT"/>
    <property type="match status" value="4"/>
</dbReference>
<evidence type="ECO:0000256" key="1">
    <source>
        <dbReference type="ARBA" id="ARBA00022737"/>
    </source>
</evidence>
<comment type="caution">
    <text evidence="4">The sequence shown here is derived from an EMBL/GenBank/DDBJ whole genome shotgun (WGS) entry which is preliminary data.</text>
</comment>
<gene>
    <name evidence="4" type="ORF">B0T11DRAFT_294509</name>
</gene>
<dbReference type="SUPFAM" id="SSF52540">
    <property type="entry name" value="P-loop containing nucleoside triphosphate hydrolases"/>
    <property type="match status" value="1"/>
</dbReference>
<dbReference type="InterPro" id="IPR054471">
    <property type="entry name" value="GPIID_WHD"/>
</dbReference>
<dbReference type="Pfam" id="PF13637">
    <property type="entry name" value="Ank_4"/>
    <property type="match status" value="1"/>
</dbReference>
<evidence type="ECO:0000256" key="2">
    <source>
        <dbReference type="PROSITE-ProRule" id="PRU00023"/>
    </source>
</evidence>
<dbReference type="SMART" id="SM00248">
    <property type="entry name" value="ANK"/>
    <property type="match status" value="4"/>
</dbReference>
<dbReference type="AlphaFoldDB" id="A0A8K0TS06"/>
<keyword evidence="2" id="KW-0040">ANK repeat</keyword>
<dbReference type="Gene3D" id="3.40.50.300">
    <property type="entry name" value="P-loop containing nucleotide triphosphate hydrolases"/>
    <property type="match status" value="1"/>
</dbReference>
<dbReference type="Pfam" id="PF24883">
    <property type="entry name" value="NPHP3_N"/>
    <property type="match status" value="1"/>
</dbReference>
<dbReference type="SUPFAM" id="SSF48403">
    <property type="entry name" value="Ankyrin repeat"/>
    <property type="match status" value="1"/>
</dbReference>
<keyword evidence="1" id="KW-0677">Repeat</keyword>
<proteinExistence type="predicted"/>
<feature type="repeat" description="ANK" evidence="2">
    <location>
        <begin position="794"/>
        <end position="816"/>
    </location>
</feature>
<dbReference type="PANTHER" id="PTHR10039">
    <property type="entry name" value="AMELOGENIN"/>
    <property type="match status" value="1"/>
</dbReference>
<dbReference type="Gene3D" id="1.25.40.20">
    <property type="entry name" value="Ankyrin repeat-containing domain"/>
    <property type="match status" value="1"/>
</dbReference>
<dbReference type="PROSITE" id="PS50837">
    <property type="entry name" value="NACHT"/>
    <property type="match status" value="1"/>
</dbReference>